<dbReference type="RefSeq" id="WP_035547316.1">
    <property type="nucleotide sequence ID" value="NZ_AWFH01000001.1"/>
</dbReference>
<comment type="caution">
    <text evidence="3">The sequence shown here is derived from an EMBL/GenBank/DDBJ whole genome shotgun (WGS) entry which is preliminary data.</text>
</comment>
<accession>A0A059EB11</accession>
<feature type="compositionally biased region" description="Low complexity" evidence="1">
    <location>
        <begin position="126"/>
        <end position="135"/>
    </location>
</feature>
<dbReference type="EMBL" id="AWFH01000001">
    <property type="protein sequence ID" value="KCZ65094.1"/>
    <property type="molecule type" value="Genomic_DNA"/>
</dbReference>
<proteinExistence type="predicted"/>
<evidence type="ECO:0000313" key="2">
    <source>
        <dbReference type="EMBL" id="HBQ48011.1"/>
    </source>
</evidence>
<dbReference type="STRING" id="1280948.HY36_01570"/>
<feature type="region of interest" description="Disordered" evidence="1">
    <location>
        <begin position="102"/>
        <end position="146"/>
    </location>
</feature>
<dbReference type="Proteomes" id="UP000263957">
    <property type="component" value="Unassembled WGS sequence"/>
</dbReference>
<dbReference type="EMBL" id="DOGS01000080">
    <property type="protein sequence ID" value="HBQ48011.1"/>
    <property type="molecule type" value="Genomic_DNA"/>
</dbReference>
<evidence type="ECO:0000256" key="1">
    <source>
        <dbReference type="SAM" id="MobiDB-lite"/>
    </source>
</evidence>
<dbReference type="Proteomes" id="UP000024547">
    <property type="component" value="Unassembled WGS sequence"/>
</dbReference>
<reference evidence="2 5" key="2">
    <citation type="journal article" date="2018" name="Nat. Biotechnol.">
        <title>A standardized bacterial taxonomy based on genome phylogeny substantially revises the tree of life.</title>
        <authorList>
            <person name="Parks D.H."/>
            <person name="Chuvochina M."/>
            <person name="Waite D.W."/>
            <person name="Rinke C."/>
            <person name="Skarshewski A."/>
            <person name="Chaumeil P.A."/>
            <person name="Hugenholtz P."/>
        </authorList>
    </citation>
    <scope>NUCLEOTIDE SEQUENCE [LARGE SCALE GENOMIC DNA]</scope>
    <source>
        <strain evidence="2">UBA10378</strain>
    </source>
</reference>
<gene>
    <name evidence="2" type="ORF">DD728_03850</name>
    <name evidence="3" type="ORF">HY36_01570</name>
</gene>
<dbReference type="PATRIC" id="fig|1280948.3.peg.306"/>
<sequence length="146" mass="16004">MIRYALICSDCEHDFEAWFASSSAFDDQSQRGLVSCTMCGGSNVAKQIMAPSVRTSETRRTSSGEAALAREFIEKARDHVANNFDYVGDSFADEARSMYYGETDSRPIWGETTAEESQALREEGVPAAPLPAALAPRPPKSDKQLN</sequence>
<dbReference type="Pfam" id="PF06676">
    <property type="entry name" value="DUF1178"/>
    <property type="match status" value="1"/>
</dbReference>
<dbReference type="OrthoDB" id="9799894at2"/>
<dbReference type="AlphaFoldDB" id="A0A059EB11"/>
<dbReference type="PIRSF" id="PIRSF032131">
    <property type="entry name" value="UCP032131"/>
    <property type="match status" value="1"/>
</dbReference>
<keyword evidence="4" id="KW-1185">Reference proteome</keyword>
<evidence type="ECO:0000313" key="3">
    <source>
        <dbReference type="EMBL" id="KCZ65094.1"/>
    </source>
</evidence>
<evidence type="ECO:0000313" key="5">
    <source>
        <dbReference type="Proteomes" id="UP000263957"/>
    </source>
</evidence>
<dbReference type="InterPro" id="IPR009562">
    <property type="entry name" value="DUF1178"/>
</dbReference>
<dbReference type="eggNOG" id="COG5319">
    <property type="taxonomic scope" value="Bacteria"/>
</dbReference>
<evidence type="ECO:0000313" key="4">
    <source>
        <dbReference type="Proteomes" id="UP000024547"/>
    </source>
</evidence>
<reference evidence="3 4" key="1">
    <citation type="journal article" date="2014" name="Antonie Van Leeuwenhoek">
        <title>Hyphomonas beringensis sp. nov. and Hyphomonas chukchiensis sp. nov., isolated from surface seawater of the Bering Sea and Chukchi Sea.</title>
        <authorList>
            <person name="Li C."/>
            <person name="Lai Q."/>
            <person name="Li G."/>
            <person name="Dong C."/>
            <person name="Wang J."/>
            <person name="Liao Y."/>
            <person name="Shao Z."/>
        </authorList>
    </citation>
    <scope>NUCLEOTIDE SEQUENCE [LARGE SCALE GENOMIC DNA]</scope>
    <source>
        <strain evidence="3 4">22II1-22F38</strain>
    </source>
</reference>
<name>A0A059EB11_9PROT</name>
<protein>
    <submittedName>
        <fullName evidence="2">DUF1178 domain-containing protein</fullName>
    </submittedName>
</protein>
<organism evidence="3 4">
    <name type="scientific">Hyphomonas atlantica</name>
    <dbReference type="NCBI Taxonomy" id="1280948"/>
    <lineage>
        <taxon>Bacteria</taxon>
        <taxon>Pseudomonadati</taxon>
        <taxon>Pseudomonadota</taxon>
        <taxon>Alphaproteobacteria</taxon>
        <taxon>Hyphomonadales</taxon>
        <taxon>Hyphomonadaceae</taxon>
        <taxon>Hyphomonas</taxon>
    </lineage>
</organism>